<evidence type="ECO:0000313" key="1">
    <source>
        <dbReference type="EMBL" id="GBP82648.1"/>
    </source>
</evidence>
<gene>
    <name evidence="1" type="ORF">EVAR_58569_1</name>
</gene>
<comment type="caution">
    <text evidence="1">The sequence shown here is derived from an EMBL/GenBank/DDBJ whole genome shotgun (WGS) entry which is preliminary data.</text>
</comment>
<sequence length="81" mass="9402">MLCDVVLKHYSLLKFEFNKFKRCKCELEAKSIIGFGVEGHGRRYRRLPLATQYVASEKGLHSKPFKLKQKKCGWDQIAAVE</sequence>
<evidence type="ECO:0000313" key="2">
    <source>
        <dbReference type="Proteomes" id="UP000299102"/>
    </source>
</evidence>
<accession>A0A4C1Z2U9</accession>
<dbReference type="Proteomes" id="UP000299102">
    <property type="component" value="Unassembled WGS sequence"/>
</dbReference>
<organism evidence="1 2">
    <name type="scientific">Eumeta variegata</name>
    <name type="common">Bagworm moth</name>
    <name type="synonym">Eumeta japonica</name>
    <dbReference type="NCBI Taxonomy" id="151549"/>
    <lineage>
        <taxon>Eukaryota</taxon>
        <taxon>Metazoa</taxon>
        <taxon>Ecdysozoa</taxon>
        <taxon>Arthropoda</taxon>
        <taxon>Hexapoda</taxon>
        <taxon>Insecta</taxon>
        <taxon>Pterygota</taxon>
        <taxon>Neoptera</taxon>
        <taxon>Endopterygota</taxon>
        <taxon>Lepidoptera</taxon>
        <taxon>Glossata</taxon>
        <taxon>Ditrysia</taxon>
        <taxon>Tineoidea</taxon>
        <taxon>Psychidae</taxon>
        <taxon>Oiketicinae</taxon>
        <taxon>Eumeta</taxon>
    </lineage>
</organism>
<dbReference type="EMBL" id="BGZK01001576">
    <property type="protein sequence ID" value="GBP82648.1"/>
    <property type="molecule type" value="Genomic_DNA"/>
</dbReference>
<reference evidence="1 2" key="1">
    <citation type="journal article" date="2019" name="Commun. Biol.">
        <title>The bagworm genome reveals a unique fibroin gene that provides high tensile strength.</title>
        <authorList>
            <person name="Kono N."/>
            <person name="Nakamura H."/>
            <person name="Ohtoshi R."/>
            <person name="Tomita M."/>
            <person name="Numata K."/>
            <person name="Arakawa K."/>
        </authorList>
    </citation>
    <scope>NUCLEOTIDE SEQUENCE [LARGE SCALE GENOMIC DNA]</scope>
</reference>
<dbReference type="AlphaFoldDB" id="A0A4C1Z2U9"/>
<protein>
    <submittedName>
        <fullName evidence="1">Uncharacterized protein</fullName>
    </submittedName>
</protein>
<proteinExistence type="predicted"/>
<name>A0A4C1Z2U9_EUMVA</name>
<keyword evidence="2" id="KW-1185">Reference proteome</keyword>